<dbReference type="InterPro" id="IPR048365">
    <property type="entry name" value="TNP-like_RNaseH_N"/>
</dbReference>
<protein>
    <recommendedName>
        <fullName evidence="2">Transposable element P transposase-like RNase H domain-containing protein</fullName>
    </recommendedName>
</protein>
<dbReference type="Proteomes" id="UP001321473">
    <property type="component" value="Unassembled WGS sequence"/>
</dbReference>
<dbReference type="AlphaFoldDB" id="A0AAQ4FE73"/>
<keyword evidence="1" id="KW-0175">Coiled coil</keyword>
<evidence type="ECO:0000313" key="4">
    <source>
        <dbReference type="Proteomes" id="UP001321473"/>
    </source>
</evidence>
<evidence type="ECO:0000256" key="1">
    <source>
        <dbReference type="SAM" id="Coils"/>
    </source>
</evidence>
<keyword evidence="4" id="KW-1185">Reference proteome</keyword>
<organism evidence="3 4">
    <name type="scientific">Amblyomma americanum</name>
    <name type="common">Lone star tick</name>
    <dbReference type="NCBI Taxonomy" id="6943"/>
    <lineage>
        <taxon>Eukaryota</taxon>
        <taxon>Metazoa</taxon>
        <taxon>Ecdysozoa</taxon>
        <taxon>Arthropoda</taxon>
        <taxon>Chelicerata</taxon>
        <taxon>Arachnida</taxon>
        <taxon>Acari</taxon>
        <taxon>Parasitiformes</taxon>
        <taxon>Ixodida</taxon>
        <taxon>Ixodoidea</taxon>
        <taxon>Ixodidae</taxon>
        <taxon>Amblyomminae</taxon>
        <taxon>Amblyomma</taxon>
    </lineage>
</organism>
<proteinExistence type="predicted"/>
<accession>A0AAQ4FE73</accession>
<feature type="domain" description="Transposable element P transposase-like RNase H" evidence="2">
    <location>
        <begin position="195"/>
        <end position="325"/>
    </location>
</feature>
<comment type="caution">
    <text evidence="3">The sequence shown here is derived from an EMBL/GenBank/DDBJ whole genome shotgun (WGS) entry which is preliminary data.</text>
</comment>
<gene>
    <name evidence="3" type="ORF">V5799_008105</name>
</gene>
<feature type="coiled-coil region" evidence="1">
    <location>
        <begin position="71"/>
        <end position="112"/>
    </location>
</feature>
<dbReference type="EMBL" id="JARKHS020003473">
    <property type="protein sequence ID" value="KAK8785529.1"/>
    <property type="molecule type" value="Genomic_DNA"/>
</dbReference>
<name>A0AAQ4FE73_AMBAM</name>
<evidence type="ECO:0000313" key="3">
    <source>
        <dbReference type="EMBL" id="KAK8785529.1"/>
    </source>
</evidence>
<sequence>MSKFDFSEVSQYLTENLQASATLFGHAVFSRKCLAKVCAEGAVCTECKSVRKAVLTRKCVTLRQKLRVPAKEALSQRLKLLKRKAVRLRSHVTAMEQRLAEMEAKNRTIAEEEFTAKVSTFPSKQREAVLRMFKASSRKSQKGMKFSIEWVLECLIMKMKSARLYEHLRRENILALPSKTTLRKYLKRYKTGFRFNSKVLDVLSEKARSMDEFKKHGGLIVDEMKLSEHLSVTAAGHIEGFVDLGPFTSDDDKHIVCDHGMVVMFVPFVGKWTQRLAAFAIKGNIKGSLLTKIMIEAVILAEKAGLKVDFITSDGATWNRRMWTLTGVSESLMSIKCSTPHPVSPKRRLFFLSDFPHLIKCLRNGLLASNYMVPGGRHRSHTDFFREHP</sequence>
<evidence type="ECO:0000259" key="2">
    <source>
        <dbReference type="Pfam" id="PF21787"/>
    </source>
</evidence>
<dbReference type="Pfam" id="PF21787">
    <property type="entry name" value="TNP-like_RNaseH_N"/>
    <property type="match status" value="1"/>
</dbReference>
<reference evidence="3 4" key="1">
    <citation type="journal article" date="2023" name="Arcadia Sci">
        <title>De novo assembly of a long-read Amblyomma americanum tick genome.</title>
        <authorList>
            <person name="Chou S."/>
            <person name="Poskanzer K.E."/>
            <person name="Rollins M."/>
            <person name="Thuy-Boun P.S."/>
        </authorList>
    </citation>
    <scope>NUCLEOTIDE SEQUENCE [LARGE SCALE GENOMIC DNA]</scope>
    <source>
        <strain evidence="3">F_SG_1</strain>
        <tissue evidence="3">Salivary glands</tissue>
    </source>
</reference>